<sequence>MKKVILASASPWRRKILENAGISFTVEKSWYKENMNLKFSPRELAKRLALGKALVVARRHKNAIVIGADTFAVFKGTILGKPRTVKLAKEMLKSLSGKTHSLLTGFAIVDSKTTRYITKSVSTKVTFRKLSSREIDEYVKTGEPLRAAGGYAIQDGGSKLIKSIKGDYNNVAGLPLKKLLVELRRF</sequence>
<evidence type="ECO:0000256" key="2">
    <source>
        <dbReference type="ARBA" id="ARBA00022801"/>
    </source>
</evidence>
<dbReference type="PANTHER" id="PTHR43213">
    <property type="entry name" value="BIFUNCTIONAL DTTP/UTP PYROPHOSPHATASE/METHYLTRANSFERASE PROTEIN-RELATED"/>
    <property type="match status" value="1"/>
</dbReference>
<accession>A0A1F6DC20</accession>
<organism evidence="4 5">
    <name type="scientific">Candidatus Kaiserbacteria bacterium RIFCSPHIGHO2_02_FULL_49_16</name>
    <dbReference type="NCBI Taxonomy" id="1798490"/>
    <lineage>
        <taxon>Bacteria</taxon>
        <taxon>Candidatus Kaiseribacteriota</taxon>
    </lineage>
</organism>
<evidence type="ECO:0000256" key="3">
    <source>
        <dbReference type="HAMAP-Rule" id="MF_00528"/>
    </source>
</evidence>
<dbReference type="Proteomes" id="UP000178042">
    <property type="component" value="Unassembled WGS sequence"/>
</dbReference>
<dbReference type="AlphaFoldDB" id="A0A1F6DC20"/>
<dbReference type="InterPro" id="IPR029001">
    <property type="entry name" value="ITPase-like_fam"/>
</dbReference>
<dbReference type="PIRSF" id="PIRSF006305">
    <property type="entry name" value="Maf"/>
    <property type="match status" value="1"/>
</dbReference>
<keyword evidence="3" id="KW-0963">Cytoplasm</keyword>
<feature type="active site" description="Proton acceptor" evidence="3">
    <location>
        <position position="69"/>
    </location>
</feature>
<proteinExistence type="inferred from homology"/>
<keyword evidence="3" id="KW-0546">Nucleotide metabolism</keyword>
<protein>
    <recommendedName>
        <fullName evidence="3">Nucleoside triphosphate pyrophosphatase</fullName>
        <ecNumber evidence="3">3.6.1.9</ecNumber>
    </recommendedName>
    <alternativeName>
        <fullName evidence="3">Nucleotide pyrophosphatase</fullName>
        <shortName evidence="3">Nucleotide PPase</shortName>
    </alternativeName>
</protein>
<comment type="subcellular location">
    <subcellularLocation>
        <location evidence="3">Cytoplasm</location>
    </subcellularLocation>
</comment>
<dbReference type="GO" id="GO:0047429">
    <property type="term" value="F:nucleoside triphosphate diphosphatase activity"/>
    <property type="evidence" value="ECO:0007669"/>
    <property type="project" value="UniProtKB-EC"/>
</dbReference>
<comment type="similarity">
    <text evidence="3">Belongs to the Maf family.</text>
</comment>
<dbReference type="CDD" id="cd00555">
    <property type="entry name" value="Maf"/>
    <property type="match status" value="1"/>
</dbReference>
<dbReference type="InterPro" id="IPR003697">
    <property type="entry name" value="Maf-like"/>
</dbReference>
<dbReference type="GO" id="GO:0009117">
    <property type="term" value="P:nucleotide metabolic process"/>
    <property type="evidence" value="ECO:0007669"/>
    <property type="project" value="UniProtKB-KW"/>
</dbReference>
<gene>
    <name evidence="4" type="ORF">A3C86_02525</name>
</gene>
<dbReference type="Pfam" id="PF02545">
    <property type="entry name" value="Maf"/>
    <property type="match status" value="1"/>
</dbReference>
<dbReference type="PANTHER" id="PTHR43213:SF5">
    <property type="entry name" value="BIFUNCTIONAL DTTP_UTP PYROPHOSPHATASE_METHYLTRANSFERASE PROTEIN-RELATED"/>
    <property type="match status" value="1"/>
</dbReference>
<dbReference type="EMBL" id="MFLD01000032">
    <property type="protein sequence ID" value="OGG58911.1"/>
    <property type="molecule type" value="Genomic_DNA"/>
</dbReference>
<evidence type="ECO:0000313" key="5">
    <source>
        <dbReference type="Proteomes" id="UP000178042"/>
    </source>
</evidence>
<comment type="catalytic activity">
    <reaction evidence="3">
        <text>a ribonucleoside 5'-triphosphate + H2O = a ribonucleoside 5'-phosphate + diphosphate + H(+)</text>
        <dbReference type="Rhea" id="RHEA:23996"/>
        <dbReference type="ChEBI" id="CHEBI:15377"/>
        <dbReference type="ChEBI" id="CHEBI:15378"/>
        <dbReference type="ChEBI" id="CHEBI:33019"/>
        <dbReference type="ChEBI" id="CHEBI:58043"/>
        <dbReference type="ChEBI" id="CHEBI:61557"/>
        <dbReference type="EC" id="3.6.1.9"/>
    </reaction>
</comment>
<comment type="caution">
    <text evidence="4">The sequence shown here is derived from an EMBL/GenBank/DDBJ whole genome shotgun (WGS) entry which is preliminary data.</text>
</comment>
<dbReference type="SUPFAM" id="SSF52972">
    <property type="entry name" value="ITPase-like"/>
    <property type="match status" value="1"/>
</dbReference>
<comment type="function">
    <text evidence="3">Nucleoside triphosphate pyrophosphatase. May have a dual role in cell division arrest and in preventing the incorporation of modified nucleotides into cellular nucleic acids.</text>
</comment>
<comment type="cofactor">
    <cofactor evidence="1 3">
        <name>a divalent metal cation</name>
        <dbReference type="ChEBI" id="CHEBI:60240"/>
    </cofactor>
</comment>
<name>A0A1F6DC20_9BACT</name>
<reference evidence="4 5" key="1">
    <citation type="journal article" date="2016" name="Nat. Commun.">
        <title>Thousands of microbial genomes shed light on interconnected biogeochemical processes in an aquifer system.</title>
        <authorList>
            <person name="Anantharaman K."/>
            <person name="Brown C.T."/>
            <person name="Hug L.A."/>
            <person name="Sharon I."/>
            <person name="Castelle C.J."/>
            <person name="Probst A.J."/>
            <person name="Thomas B.C."/>
            <person name="Singh A."/>
            <person name="Wilkins M.J."/>
            <person name="Karaoz U."/>
            <person name="Brodie E.L."/>
            <person name="Williams K.H."/>
            <person name="Hubbard S.S."/>
            <person name="Banfield J.F."/>
        </authorList>
    </citation>
    <scope>NUCLEOTIDE SEQUENCE [LARGE SCALE GENOMIC DNA]</scope>
</reference>
<dbReference type="HAMAP" id="MF_00528">
    <property type="entry name" value="Maf"/>
    <property type="match status" value="1"/>
</dbReference>
<keyword evidence="2 3" id="KW-0378">Hydrolase</keyword>
<comment type="caution">
    <text evidence="3">Lacks conserved residue(s) required for the propagation of feature annotation.</text>
</comment>
<evidence type="ECO:0000313" key="4">
    <source>
        <dbReference type="EMBL" id="OGG58911.1"/>
    </source>
</evidence>
<comment type="catalytic activity">
    <reaction evidence="3">
        <text>a 2'-deoxyribonucleoside 5'-triphosphate + H2O = a 2'-deoxyribonucleoside 5'-phosphate + diphosphate + H(+)</text>
        <dbReference type="Rhea" id="RHEA:44644"/>
        <dbReference type="ChEBI" id="CHEBI:15377"/>
        <dbReference type="ChEBI" id="CHEBI:15378"/>
        <dbReference type="ChEBI" id="CHEBI:33019"/>
        <dbReference type="ChEBI" id="CHEBI:61560"/>
        <dbReference type="ChEBI" id="CHEBI:65317"/>
        <dbReference type="EC" id="3.6.1.9"/>
    </reaction>
</comment>
<dbReference type="Gene3D" id="3.90.950.10">
    <property type="match status" value="1"/>
</dbReference>
<dbReference type="GO" id="GO:0005737">
    <property type="term" value="C:cytoplasm"/>
    <property type="evidence" value="ECO:0007669"/>
    <property type="project" value="UniProtKB-SubCell"/>
</dbReference>
<evidence type="ECO:0000256" key="1">
    <source>
        <dbReference type="ARBA" id="ARBA00001968"/>
    </source>
</evidence>
<dbReference type="EC" id="3.6.1.9" evidence="3"/>
<dbReference type="NCBIfam" id="TIGR00172">
    <property type="entry name" value="maf"/>
    <property type="match status" value="1"/>
</dbReference>